<feature type="region of interest" description="Disordered" evidence="1">
    <location>
        <begin position="26"/>
        <end position="96"/>
    </location>
</feature>
<evidence type="ECO:0000256" key="2">
    <source>
        <dbReference type="SAM" id="SignalP"/>
    </source>
</evidence>
<gene>
    <name evidence="4" type="ORF">QVD17_03396</name>
</gene>
<evidence type="ECO:0000313" key="5">
    <source>
        <dbReference type="Proteomes" id="UP001229421"/>
    </source>
</evidence>
<keyword evidence="5" id="KW-1185">Reference proteome</keyword>
<dbReference type="InterPro" id="IPR035513">
    <property type="entry name" value="Invertase/methylesterase_inhib"/>
</dbReference>
<accession>A0AAD8L9V7</accession>
<dbReference type="AlphaFoldDB" id="A0AAD8L9V7"/>
<dbReference type="SUPFAM" id="SSF101148">
    <property type="entry name" value="Plant invertase/pectin methylesterase inhibitor"/>
    <property type="match status" value="1"/>
</dbReference>
<reference evidence="4" key="1">
    <citation type="journal article" date="2023" name="bioRxiv">
        <title>Improved chromosome-level genome assembly for marigold (Tagetes erecta).</title>
        <authorList>
            <person name="Jiang F."/>
            <person name="Yuan L."/>
            <person name="Wang S."/>
            <person name="Wang H."/>
            <person name="Xu D."/>
            <person name="Wang A."/>
            <person name="Fan W."/>
        </authorList>
    </citation>
    <scope>NUCLEOTIDE SEQUENCE</scope>
    <source>
        <strain evidence="4">WSJ</strain>
        <tissue evidence="4">Leaf</tissue>
    </source>
</reference>
<name>A0AAD8L9V7_TARER</name>
<protein>
    <recommendedName>
        <fullName evidence="3">Pectinesterase inhibitor domain-containing protein</fullName>
    </recommendedName>
</protein>
<feature type="chain" id="PRO_5041948832" description="Pectinesterase inhibitor domain-containing protein" evidence="2">
    <location>
        <begin position="27"/>
        <end position="238"/>
    </location>
</feature>
<dbReference type="InterPro" id="IPR006501">
    <property type="entry name" value="Pectinesterase_inhib_dom"/>
</dbReference>
<evidence type="ECO:0000313" key="4">
    <source>
        <dbReference type="EMBL" id="KAK1437602.1"/>
    </source>
</evidence>
<feature type="signal peptide" evidence="2">
    <location>
        <begin position="1"/>
        <end position="26"/>
    </location>
</feature>
<evidence type="ECO:0000256" key="1">
    <source>
        <dbReference type="SAM" id="MobiDB-lite"/>
    </source>
</evidence>
<dbReference type="NCBIfam" id="TIGR01614">
    <property type="entry name" value="PME_inhib"/>
    <property type="match status" value="1"/>
</dbReference>
<feature type="domain" description="Pectinesterase inhibitor" evidence="3">
    <location>
        <begin position="143"/>
        <end position="231"/>
    </location>
</feature>
<dbReference type="GO" id="GO:0004857">
    <property type="term" value="F:enzyme inhibitor activity"/>
    <property type="evidence" value="ECO:0007669"/>
    <property type="project" value="InterPro"/>
</dbReference>
<dbReference type="Pfam" id="PF04043">
    <property type="entry name" value="PMEI"/>
    <property type="match status" value="1"/>
</dbReference>
<comment type="caution">
    <text evidence="4">The sequence shown here is derived from an EMBL/GenBank/DDBJ whole genome shotgun (WGS) entry which is preliminary data.</text>
</comment>
<proteinExistence type="predicted"/>
<dbReference type="EMBL" id="JAUHHV010000001">
    <property type="protein sequence ID" value="KAK1437602.1"/>
    <property type="molecule type" value="Genomic_DNA"/>
</dbReference>
<organism evidence="4 5">
    <name type="scientific">Tagetes erecta</name>
    <name type="common">African marigold</name>
    <dbReference type="NCBI Taxonomy" id="13708"/>
    <lineage>
        <taxon>Eukaryota</taxon>
        <taxon>Viridiplantae</taxon>
        <taxon>Streptophyta</taxon>
        <taxon>Embryophyta</taxon>
        <taxon>Tracheophyta</taxon>
        <taxon>Spermatophyta</taxon>
        <taxon>Magnoliopsida</taxon>
        <taxon>eudicotyledons</taxon>
        <taxon>Gunneridae</taxon>
        <taxon>Pentapetalae</taxon>
        <taxon>asterids</taxon>
        <taxon>campanulids</taxon>
        <taxon>Asterales</taxon>
        <taxon>Asteraceae</taxon>
        <taxon>Asteroideae</taxon>
        <taxon>Heliantheae alliance</taxon>
        <taxon>Tageteae</taxon>
        <taxon>Tagetes</taxon>
    </lineage>
</organism>
<keyword evidence="2" id="KW-0732">Signal</keyword>
<feature type="compositionally biased region" description="Acidic residues" evidence="1">
    <location>
        <begin position="53"/>
        <end position="73"/>
    </location>
</feature>
<sequence>MAFAKHTLTIILIFAFLLLLTQCSKATSGDETPSPAPTTEEEEEGSSPTPAPAEEEEEEEDDDDDEDEDEEESAPTPTPTPKPTQSSLGPAADSPLSMSELLELSLPEIGIQKVVTGPLSDGAKVSNKQLEGIEHKIVEFKTTLEKRGAGPESDAMKKCLSQCQDNLDDAIDGVKKGIESINKQDLSKANIDISGVATDIETCNDCFIELDGEDKEVNAFNDWIKGVTKECLMNLKQK</sequence>
<dbReference type="Proteomes" id="UP001229421">
    <property type="component" value="Unassembled WGS sequence"/>
</dbReference>
<evidence type="ECO:0000259" key="3">
    <source>
        <dbReference type="Pfam" id="PF04043"/>
    </source>
</evidence>
<dbReference type="Gene3D" id="1.20.140.40">
    <property type="entry name" value="Invertase/pectin methylesterase inhibitor family protein"/>
    <property type="match status" value="1"/>
</dbReference>